<feature type="binding site" evidence="3">
    <location>
        <position position="100"/>
    </location>
    <ligand>
        <name>substrate</name>
    </ligand>
</feature>
<feature type="active site" description="Proton donor/acceptor" evidence="2">
    <location>
        <position position="196"/>
    </location>
</feature>
<feature type="binding site" evidence="3">
    <location>
        <position position="118"/>
    </location>
    <ligand>
        <name>substrate</name>
    </ligand>
</feature>
<evidence type="ECO:0000313" key="5">
    <source>
        <dbReference type="EMBL" id="MCV6825382.1"/>
    </source>
</evidence>
<comment type="caution">
    <text evidence="5">The sequence shown here is derived from an EMBL/GenBank/DDBJ whole genome shotgun (WGS) entry which is preliminary data.</text>
</comment>
<dbReference type="InterPro" id="IPR005511">
    <property type="entry name" value="SMP-30"/>
</dbReference>
<gene>
    <name evidence="5" type="ORF">OH136_12525</name>
</gene>
<feature type="binding site" evidence="3">
    <location>
        <position position="98"/>
    </location>
    <ligand>
        <name>substrate</name>
    </ligand>
</feature>
<feature type="binding site" evidence="3">
    <location>
        <position position="196"/>
    </location>
    <ligand>
        <name>a divalent metal cation</name>
        <dbReference type="ChEBI" id="CHEBI:60240"/>
    </ligand>
</feature>
<evidence type="ECO:0000259" key="4">
    <source>
        <dbReference type="Pfam" id="PF08450"/>
    </source>
</evidence>
<evidence type="ECO:0000256" key="1">
    <source>
        <dbReference type="ARBA" id="ARBA00008853"/>
    </source>
</evidence>
<feature type="domain" description="SMP-30/Gluconolactonase/LRE-like region" evidence="4">
    <location>
        <begin position="14"/>
        <end position="256"/>
    </location>
</feature>
<dbReference type="InterPro" id="IPR011042">
    <property type="entry name" value="6-blade_b-propeller_TolB-like"/>
</dbReference>
<feature type="binding site" evidence="3">
    <location>
        <position position="145"/>
    </location>
    <ligand>
        <name>a divalent metal cation</name>
        <dbReference type="ChEBI" id="CHEBI:60240"/>
    </ligand>
</feature>
<keyword evidence="3" id="KW-0479">Metal-binding</keyword>
<reference evidence="5" key="1">
    <citation type="submission" date="2022-10" db="EMBL/GenBank/DDBJ databases">
        <authorList>
            <person name="Yue Y."/>
        </authorList>
    </citation>
    <scope>NUCLEOTIDE SEQUENCE</scope>
    <source>
        <strain evidence="5">Z654</strain>
    </source>
</reference>
<name>A0AAE3IZU7_9RHOB</name>
<accession>A0AAE3IZU7</accession>
<dbReference type="PRINTS" id="PR01790">
    <property type="entry name" value="SMP30FAMILY"/>
</dbReference>
<dbReference type="GO" id="GO:0019853">
    <property type="term" value="P:L-ascorbic acid biosynthetic process"/>
    <property type="evidence" value="ECO:0007669"/>
    <property type="project" value="TreeGrafter"/>
</dbReference>
<evidence type="ECO:0000313" key="6">
    <source>
        <dbReference type="Proteomes" id="UP001208041"/>
    </source>
</evidence>
<proteinExistence type="inferred from homology"/>
<organism evidence="5 6">
    <name type="scientific">Halocynthiibacter halioticoli</name>
    <dbReference type="NCBI Taxonomy" id="2986804"/>
    <lineage>
        <taxon>Bacteria</taxon>
        <taxon>Pseudomonadati</taxon>
        <taxon>Pseudomonadota</taxon>
        <taxon>Alphaproteobacteria</taxon>
        <taxon>Rhodobacterales</taxon>
        <taxon>Paracoccaceae</taxon>
        <taxon>Halocynthiibacter</taxon>
    </lineage>
</organism>
<dbReference type="RefSeq" id="WP_263954255.1">
    <property type="nucleotide sequence ID" value="NZ_JAOYFC010000002.1"/>
</dbReference>
<comment type="cofactor">
    <cofactor evidence="3">
        <name>Zn(2+)</name>
        <dbReference type="ChEBI" id="CHEBI:29105"/>
    </cofactor>
    <text evidence="3">Binds 1 divalent metal cation per subunit.</text>
</comment>
<feature type="binding site" evidence="3">
    <location>
        <position position="16"/>
    </location>
    <ligand>
        <name>a divalent metal cation</name>
        <dbReference type="ChEBI" id="CHEBI:60240"/>
    </ligand>
</feature>
<dbReference type="Proteomes" id="UP001208041">
    <property type="component" value="Unassembled WGS sequence"/>
</dbReference>
<dbReference type="SUPFAM" id="SSF63829">
    <property type="entry name" value="Calcium-dependent phosphotriesterase"/>
    <property type="match status" value="1"/>
</dbReference>
<dbReference type="Gene3D" id="2.120.10.30">
    <property type="entry name" value="TolB, C-terminal domain"/>
    <property type="match status" value="1"/>
</dbReference>
<comment type="similarity">
    <text evidence="1">Belongs to the SMP-30/CGR1 family.</text>
</comment>
<dbReference type="InterPro" id="IPR013658">
    <property type="entry name" value="SGL"/>
</dbReference>
<evidence type="ECO:0000256" key="2">
    <source>
        <dbReference type="PIRSR" id="PIRSR605511-1"/>
    </source>
</evidence>
<dbReference type="Pfam" id="PF08450">
    <property type="entry name" value="SGL"/>
    <property type="match status" value="1"/>
</dbReference>
<keyword evidence="3" id="KW-0862">Zinc</keyword>
<dbReference type="GO" id="GO:0005509">
    <property type="term" value="F:calcium ion binding"/>
    <property type="evidence" value="ECO:0007669"/>
    <property type="project" value="TreeGrafter"/>
</dbReference>
<dbReference type="PANTHER" id="PTHR10907">
    <property type="entry name" value="REGUCALCIN"/>
    <property type="match status" value="1"/>
</dbReference>
<keyword evidence="6" id="KW-1185">Reference proteome</keyword>
<sequence>MTHATLFDDRQCTLGEGPLWHPKREQFFWFDILEKKLYSKDETGPLEWEFDECVSAAGWVDHSTLLIASETSLFLFDVDKGEKGETLAQIEADNEITRSNDGRADPFGGFWIGTMGYDAEPNAGAIYRYYKGEVRCIFPEITITNAICFSPDGKFAYFCDTAEKVIRRQKLNQENGWPTGPSEVWLDFTNEDFGADGAVVDSRGCLWNAQWGANRVACYSPEGVLLETIAVPDASQTSCPAFGGKDLTDLLVTTARVLLSDEALAKEPLAGSTFISLNAGKGQAEHQVKLP</sequence>
<protein>
    <submittedName>
        <fullName evidence="5">SMP-30/gluconolactonase/LRE family protein</fullName>
    </submittedName>
</protein>
<dbReference type="PANTHER" id="PTHR10907:SF47">
    <property type="entry name" value="REGUCALCIN"/>
    <property type="match status" value="1"/>
</dbReference>
<dbReference type="AlphaFoldDB" id="A0AAE3IZU7"/>
<dbReference type="EMBL" id="JAOYFC010000002">
    <property type="protein sequence ID" value="MCV6825382.1"/>
    <property type="molecule type" value="Genomic_DNA"/>
</dbReference>
<dbReference type="GO" id="GO:0004341">
    <property type="term" value="F:gluconolactonase activity"/>
    <property type="evidence" value="ECO:0007669"/>
    <property type="project" value="TreeGrafter"/>
</dbReference>
<evidence type="ECO:0000256" key="3">
    <source>
        <dbReference type="PIRSR" id="PIRSR605511-2"/>
    </source>
</evidence>